<proteinExistence type="predicted"/>
<dbReference type="AlphaFoldDB" id="A0AA41ZJK3"/>
<dbReference type="Pfam" id="PF03417">
    <property type="entry name" value="AAT"/>
    <property type="match status" value="1"/>
</dbReference>
<evidence type="ECO:0000313" key="3">
    <source>
        <dbReference type="Proteomes" id="UP001165678"/>
    </source>
</evidence>
<dbReference type="NCBIfam" id="NF040521">
    <property type="entry name" value="C45_proenzyme"/>
    <property type="match status" value="1"/>
</dbReference>
<dbReference type="InterPro" id="IPR047794">
    <property type="entry name" value="C45_proenzyme-like"/>
</dbReference>
<keyword evidence="3" id="KW-1185">Reference proteome</keyword>
<organism evidence="2 3">
    <name type="scientific">Larsenimonas rhizosphaerae</name>
    <dbReference type="NCBI Taxonomy" id="2944682"/>
    <lineage>
        <taxon>Bacteria</taxon>
        <taxon>Pseudomonadati</taxon>
        <taxon>Pseudomonadota</taxon>
        <taxon>Gammaproteobacteria</taxon>
        <taxon>Oceanospirillales</taxon>
        <taxon>Halomonadaceae</taxon>
        <taxon>Larsenimonas</taxon>
    </lineage>
</organism>
<dbReference type="Gene3D" id="3.60.60.10">
    <property type="entry name" value="Penicillin V Acylase, Chain A"/>
    <property type="match status" value="1"/>
</dbReference>
<gene>
    <name evidence="2" type="ORF">OQ287_02050</name>
</gene>
<keyword evidence="2" id="KW-0808">Transferase</keyword>
<dbReference type="InterPro" id="IPR047801">
    <property type="entry name" value="Peptidase_C45"/>
</dbReference>
<protein>
    <submittedName>
        <fullName evidence="2">C45 family autoproteolytic acyltransferase/hydrolase</fullName>
    </submittedName>
</protein>
<feature type="domain" description="Peptidase C45 hydrolase" evidence="1">
    <location>
        <begin position="118"/>
        <end position="341"/>
    </location>
</feature>
<name>A0AA41ZJK3_9GAMM</name>
<dbReference type="PANTHER" id="PTHR34180">
    <property type="entry name" value="PEPTIDASE C45"/>
    <property type="match status" value="1"/>
</dbReference>
<keyword evidence="2" id="KW-0012">Acyltransferase</keyword>
<evidence type="ECO:0000313" key="2">
    <source>
        <dbReference type="EMBL" id="MCX2523016.1"/>
    </source>
</evidence>
<evidence type="ECO:0000259" key="1">
    <source>
        <dbReference type="Pfam" id="PF03417"/>
    </source>
</evidence>
<accession>A0AA41ZJK3</accession>
<dbReference type="EMBL" id="JAPIVE010000001">
    <property type="protein sequence ID" value="MCX2523016.1"/>
    <property type="molecule type" value="Genomic_DNA"/>
</dbReference>
<dbReference type="PANTHER" id="PTHR34180:SF1">
    <property type="entry name" value="BETA-ALANYL-DOPAMINE_CARCININE HYDROLASE"/>
    <property type="match status" value="1"/>
</dbReference>
<dbReference type="RefSeq" id="WP_265895421.1">
    <property type="nucleotide sequence ID" value="NZ_JAPIVE010000001.1"/>
</dbReference>
<sequence length="353" mass="39065">MVTQIEARGSHWALGETHGRLAAEEIRLGLANYRRMFEEVAGIDWNEARRTAESFIPAIEQACPELMEEMNGIAEGASVEPLDILVLNARSEIVLTHASRPVQSDGCSALAQRHPADGSQWLAQNWDWIPDQADALITLTLYPDNKPAIHMITEGGIIGKVGLNDQGVGVCLNALRSQICEPKLPVHIMLRRVLESDSVEHALDMIDDVGTASPAHFLIGDGDGNAASMEVSPMGDAAMKPREGNLFHTNHLIAPHLPPGLEDMPHDDSMTRLARLRAISRETTPSVESLYERLSDEDNAPWSICRHRDTRVPDSEQMETLFTLVMNLTERRAEYSFGKPSARPERLHFAFSS</sequence>
<reference evidence="2" key="1">
    <citation type="submission" date="2022-11" db="EMBL/GenBank/DDBJ databases">
        <title>Larsenimonas rhizosphaerae sp. nov., isolated from a tidal mudflat.</title>
        <authorList>
            <person name="Lee S.D."/>
            <person name="Kim I.S."/>
        </authorList>
    </citation>
    <scope>NUCLEOTIDE SEQUENCE</scope>
    <source>
        <strain evidence="2">GH2-1</strain>
    </source>
</reference>
<dbReference type="InterPro" id="IPR005079">
    <property type="entry name" value="Peptidase_C45_hydrolase"/>
</dbReference>
<comment type="caution">
    <text evidence="2">The sequence shown here is derived from an EMBL/GenBank/DDBJ whole genome shotgun (WGS) entry which is preliminary data.</text>
</comment>
<dbReference type="Gene3D" id="1.10.10.2120">
    <property type="match status" value="1"/>
</dbReference>
<dbReference type="GO" id="GO:0016746">
    <property type="term" value="F:acyltransferase activity"/>
    <property type="evidence" value="ECO:0007669"/>
    <property type="project" value="UniProtKB-KW"/>
</dbReference>
<dbReference type="Proteomes" id="UP001165678">
    <property type="component" value="Unassembled WGS sequence"/>
</dbReference>